<dbReference type="GO" id="GO:0004519">
    <property type="term" value="F:endonuclease activity"/>
    <property type="evidence" value="ECO:0007669"/>
    <property type="project" value="UniProtKB-KW"/>
</dbReference>
<keyword evidence="3" id="KW-0378">Hydrolase</keyword>
<dbReference type="STRING" id="941907.SAMN06295910_2542"/>
<dbReference type="PANTHER" id="PTHR34039">
    <property type="entry name" value="UPF0102 PROTEIN YRAN"/>
    <property type="match status" value="1"/>
</dbReference>
<protein>
    <recommendedName>
        <fullName evidence="2">UPF0102 protein SAMN06295910_2542</fullName>
    </recommendedName>
</protein>
<dbReference type="Proteomes" id="UP000192934">
    <property type="component" value="Chromosome I"/>
</dbReference>
<dbReference type="Pfam" id="PF02021">
    <property type="entry name" value="UPF0102"/>
    <property type="match status" value="1"/>
</dbReference>
<comment type="similarity">
    <text evidence="1 2">Belongs to the UPF0102 family.</text>
</comment>
<evidence type="ECO:0000313" key="3">
    <source>
        <dbReference type="EMBL" id="SMF77118.1"/>
    </source>
</evidence>
<reference evidence="4" key="1">
    <citation type="submission" date="2017-04" db="EMBL/GenBank/DDBJ databases">
        <authorList>
            <person name="Varghese N."/>
            <person name="Submissions S."/>
        </authorList>
    </citation>
    <scope>NUCLEOTIDE SEQUENCE [LARGE SCALE GENOMIC DNA]</scope>
    <source>
        <strain evidence="4">Dd16</strain>
    </source>
</reference>
<proteinExistence type="inferred from homology"/>
<name>A0A1X7GZQ8_9SPHN</name>
<dbReference type="InterPro" id="IPR011335">
    <property type="entry name" value="Restrct_endonuc-II-like"/>
</dbReference>
<keyword evidence="3" id="KW-0540">Nuclease</keyword>
<accession>A0A1X7GZQ8</accession>
<dbReference type="InterPro" id="IPR003509">
    <property type="entry name" value="UPF0102_YraN-like"/>
</dbReference>
<keyword evidence="3" id="KW-0255">Endonuclease</keyword>
<evidence type="ECO:0000256" key="2">
    <source>
        <dbReference type="HAMAP-Rule" id="MF_00048"/>
    </source>
</evidence>
<dbReference type="OrthoDB" id="9812968at2"/>
<evidence type="ECO:0000256" key="1">
    <source>
        <dbReference type="ARBA" id="ARBA00006738"/>
    </source>
</evidence>
<evidence type="ECO:0000313" key="4">
    <source>
        <dbReference type="Proteomes" id="UP000192934"/>
    </source>
</evidence>
<dbReference type="Gene3D" id="3.40.1350.10">
    <property type="match status" value="1"/>
</dbReference>
<dbReference type="RefSeq" id="WP_085219097.1">
    <property type="nucleotide sequence ID" value="NZ_LT840185.1"/>
</dbReference>
<dbReference type="HAMAP" id="MF_00048">
    <property type="entry name" value="UPF0102"/>
    <property type="match status" value="1"/>
</dbReference>
<dbReference type="PANTHER" id="PTHR34039:SF1">
    <property type="entry name" value="UPF0102 PROTEIN YRAN"/>
    <property type="match status" value="1"/>
</dbReference>
<dbReference type="InterPro" id="IPR011856">
    <property type="entry name" value="tRNA_endonuc-like_dom_sf"/>
</dbReference>
<dbReference type="GO" id="GO:0003676">
    <property type="term" value="F:nucleic acid binding"/>
    <property type="evidence" value="ECO:0007669"/>
    <property type="project" value="InterPro"/>
</dbReference>
<sequence length="116" mass="13253">MNRRAAERDGRRAETIAAWWLRLKGWRILAQRVRTPRGEVDLVARRGRTLAFVEVKARGTAEASAFALDEYRLRRVAAAAEALAPRYARAGDDIRIDALFVVHGRWPRHLANVWHG</sequence>
<gene>
    <name evidence="3" type="ORF">SAMN06295910_2542</name>
</gene>
<dbReference type="SUPFAM" id="SSF52980">
    <property type="entry name" value="Restriction endonuclease-like"/>
    <property type="match status" value="1"/>
</dbReference>
<dbReference type="EMBL" id="LT840185">
    <property type="protein sequence ID" value="SMF77118.1"/>
    <property type="molecule type" value="Genomic_DNA"/>
</dbReference>
<keyword evidence="4" id="KW-1185">Reference proteome</keyword>
<dbReference type="AlphaFoldDB" id="A0A1X7GZQ8"/>
<organism evidence="3 4">
    <name type="scientific">Allosphingosinicella indica</name>
    <dbReference type="NCBI Taxonomy" id="941907"/>
    <lineage>
        <taxon>Bacteria</taxon>
        <taxon>Pseudomonadati</taxon>
        <taxon>Pseudomonadota</taxon>
        <taxon>Alphaproteobacteria</taxon>
        <taxon>Sphingomonadales</taxon>
        <taxon>Sphingomonadaceae</taxon>
        <taxon>Allosphingosinicella</taxon>
    </lineage>
</organism>